<keyword evidence="9" id="KW-0539">Nucleus</keyword>
<accession>A0AA85ES11</accession>
<keyword evidence="4" id="KW-0597">Phosphoprotein</keyword>
<evidence type="ECO:0000256" key="10">
    <source>
        <dbReference type="SAM" id="MobiDB-lite"/>
    </source>
</evidence>
<dbReference type="GO" id="GO:0035097">
    <property type="term" value="C:histone methyltransferase complex"/>
    <property type="evidence" value="ECO:0007669"/>
    <property type="project" value="TreeGrafter"/>
</dbReference>
<dbReference type="Proteomes" id="UP000050792">
    <property type="component" value="Unassembled WGS sequence"/>
</dbReference>
<keyword evidence="6" id="KW-0805">Transcription regulation</keyword>
<dbReference type="GO" id="GO:0008285">
    <property type="term" value="P:negative regulation of cell population proliferation"/>
    <property type="evidence" value="ECO:0007669"/>
    <property type="project" value="TreeGrafter"/>
</dbReference>
<feature type="region of interest" description="Disordered" evidence="10">
    <location>
        <begin position="875"/>
        <end position="899"/>
    </location>
</feature>
<feature type="region of interest" description="Disordered" evidence="10">
    <location>
        <begin position="1139"/>
        <end position="1162"/>
    </location>
</feature>
<comment type="subcellular location">
    <subcellularLocation>
        <location evidence="1">Nucleus</location>
    </subcellularLocation>
</comment>
<keyword evidence="11" id="KW-1185">Reference proteome</keyword>
<feature type="compositionally biased region" description="Polar residues" evidence="10">
    <location>
        <begin position="881"/>
        <end position="892"/>
    </location>
</feature>
<evidence type="ECO:0000256" key="5">
    <source>
        <dbReference type="ARBA" id="ARBA00022853"/>
    </source>
</evidence>
<evidence type="ECO:0000256" key="7">
    <source>
        <dbReference type="ARBA" id="ARBA00023125"/>
    </source>
</evidence>
<evidence type="ECO:0000256" key="6">
    <source>
        <dbReference type="ARBA" id="ARBA00023015"/>
    </source>
</evidence>
<organism evidence="11 12">
    <name type="scientific">Schistosoma rodhaini</name>
    <dbReference type="NCBI Taxonomy" id="6188"/>
    <lineage>
        <taxon>Eukaryota</taxon>
        <taxon>Metazoa</taxon>
        <taxon>Spiralia</taxon>
        <taxon>Lophotrochozoa</taxon>
        <taxon>Platyhelminthes</taxon>
        <taxon>Trematoda</taxon>
        <taxon>Digenea</taxon>
        <taxon>Strigeidida</taxon>
        <taxon>Schistosomatoidea</taxon>
        <taxon>Schistosomatidae</taxon>
        <taxon>Schistosoma</taxon>
    </lineage>
</organism>
<dbReference type="GO" id="GO:0006325">
    <property type="term" value="P:chromatin organization"/>
    <property type="evidence" value="ECO:0007669"/>
    <property type="project" value="UniProtKB-KW"/>
</dbReference>
<dbReference type="PANTHER" id="PTHR12693:SF3">
    <property type="entry name" value="MENIN"/>
    <property type="match status" value="1"/>
</dbReference>
<feature type="compositionally biased region" description="Basic and acidic residues" evidence="10">
    <location>
        <begin position="163"/>
        <end position="176"/>
    </location>
</feature>
<protein>
    <recommendedName>
        <fullName evidence="2">Menin</fullName>
    </recommendedName>
</protein>
<dbReference type="GO" id="GO:0006357">
    <property type="term" value="P:regulation of transcription by RNA polymerase II"/>
    <property type="evidence" value="ECO:0007669"/>
    <property type="project" value="TreeGrafter"/>
</dbReference>
<evidence type="ECO:0000256" key="9">
    <source>
        <dbReference type="ARBA" id="ARBA00023242"/>
    </source>
</evidence>
<dbReference type="GO" id="GO:0000785">
    <property type="term" value="C:chromatin"/>
    <property type="evidence" value="ECO:0007669"/>
    <property type="project" value="TreeGrafter"/>
</dbReference>
<name>A0AA85ES11_9TREM</name>
<keyword evidence="8" id="KW-0804">Transcription</keyword>
<sequence length="1395" mass="154722">MEGVCFFGQLLGIYIFNCTEMTLRAGASNISVRAWRRYFTLSSVDAVIELMREVFVSCGAVFSDEQTGMNHLKTNTINNSDICDIGVDSSIKEPNLAFISIVLGYIENHLTSSTSEDFDSIKLKNTLHRKLVSRKKENLPQNYPRSRSSSLTKSQSPLSVHLETPEEHSEGSNDHLELSNKLSSIPRSLSSNAFLQETIHESSACRRRARRFGSARRVRQRNESEVSVSAATAIESPLTVAAKNEPLQIFTDIPVRKRRRFSDSTIPNSAFPCLTFDELERLYLDFYNLITNSPKLKPFIADTSSFTNGSESKTQKFHCTSTISPAKKYACRALICAICEVLWSQMTASRVKERLTHTQSVYSFLTTGILDSFGLAYTVVAACQLLGYSDVDLALSEDHGWVEFGPPESRQTADVASWVQESHTSASSHNSELSNSLDDSVQQTEHSRTRKASSSTEDEHNPPSIRIPPLEHSWLYVSGYPVVCRPRIMAVAAAIAAIQPGASLSAVTQAPTSEPFAYGTLSPNPSVSSGGDLITPTGLVKHLSSASVISMQLVTLKHQLLWLCFDAGCLSRYPLGLTNLGDLEDAFPTMGRLATYLNSLHSSVKTNLKCTNDLTNELNVLVDQSNYSSSVSLSTTTTSIVNSQTKLSDWPNSQLPETVSLALALYNRAILVNQYYYSNHHVYPYTSLAGCLYRHGDNRSALRYWAEASKVIGHYNHTSEDWEIYRELLEIATHLMPQMFRSASENSHFCSEGSVDTDPDGCLYQPDNILDDPHCLSYLLSFYDHLCLWEEGSPVPVLHVGWVDKLMVNLTRFTQRARRHLCLSVASDKEDNKSDIVNSPSLTHSTCRSSRWTTESTDTTSETGVLNMNNIKRTRRHRSNQIDSTSNLSTPIAKNDLSKPSDYVDDVNTKLELINDYYTGGNIQSPSSVITNQDITCEMSTVVTKAQNRKSDMETDSLVEANKGSIPYIVKSCRTSVTVEIPEETSNTKISIKESYSPNEKSVPSSTHTNSMFDDVQSDADQILLDTEEQDGSPSPLMDFPNHDDLLASLVEACDHRLLNPAFLWGMEPHSPFLPANVAPEEALNRLMTVLEESKPPTSIIRNSSDIISTETMVHHIFPTPPNSGSFTGSSENIIHEESTSSTTLSHTTLCTSPRVPENSVPGIEKLTSTAITAPIRLENQENSTNYPVDKNNNLEITLKTSSVLPTEKHTLFPDNFDTVDGGCNNNINNDNNNNNGDGVLSEDFDLLTNIPNELMDSVASLVVDNHHHHHHQTDHQINSNSPPTDFFDLLLESANNLNTTLCNQHQCETENQGQNININDDNNSNSVINQSTNHRTVKTMEELTVHLPLYSVKMASIIELLRAPRLNSSAIKLALTAQSQVCVRRSSSVHSNYF</sequence>
<dbReference type="Pfam" id="PF05053">
    <property type="entry name" value="Menin"/>
    <property type="match status" value="4"/>
</dbReference>
<evidence type="ECO:0000256" key="1">
    <source>
        <dbReference type="ARBA" id="ARBA00004123"/>
    </source>
</evidence>
<feature type="compositionally biased region" description="Low complexity" evidence="10">
    <location>
        <begin position="144"/>
        <end position="159"/>
    </location>
</feature>
<dbReference type="CDD" id="cd14456">
    <property type="entry name" value="Menin"/>
    <property type="match status" value="1"/>
</dbReference>
<proteinExistence type="predicted"/>
<dbReference type="GO" id="GO:0045786">
    <property type="term" value="P:negative regulation of cell cycle"/>
    <property type="evidence" value="ECO:0007669"/>
    <property type="project" value="TreeGrafter"/>
</dbReference>
<feature type="region of interest" description="Disordered" evidence="10">
    <location>
        <begin position="133"/>
        <end position="176"/>
    </location>
</feature>
<evidence type="ECO:0000256" key="2">
    <source>
        <dbReference type="ARBA" id="ARBA00021162"/>
    </source>
</evidence>
<evidence type="ECO:0000313" key="12">
    <source>
        <dbReference type="WBParaSite" id="SRDH1_20720.3"/>
    </source>
</evidence>
<reference evidence="12" key="2">
    <citation type="submission" date="2023-11" db="UniProtKB">
        <authorList>
            <consortium name="WormBaseParasite"/>
        </authorList>
    </citation>
    <scope>IDENTIFICATION</scope>
</reference>
<evidence type="ECO:0000256" key="3">
    <source>
        <dbReference type="ARBA" id="ARBA00022491"/>
    </source>
</evidence>
<keyword evidence="5" id="KW-0156">Chromatin regulator</keyword>
<dbReference type="GO" id="GO:0000976">
    <property type="term" value="F:transcription cis-regulatory region binding"/>
    <property type="evidence" value="ECO:0007669"/>
    <property type="project" value="TreeGrafter"/>
</dbReference>
<dbReference type="GO" id="GO:0003682">
    <property type="term" value="F:chromatin binding"/>
    <property type="evidence" value="ECO:0007669"/>
    <property type="project" value="TreeGrafter"/>
</dbReference>
<feature type="region of interest" description="Disordered" evidence="10">
    <location>
        <begin position="413"/>
        <end position="465"/>
    </location>
</feature>
<feature type="compositionally biased region" description="Low complexity" evidence="10">
    <location>
        <begin position="421"/>
        <end position="440"/>
    </location>
</feature>
<evidence type="ECO:0000256" key="8">
    <source>
        <dbReference type="ARBA" id="ARBA00023163"/>
    </source>
</evidence>
<dbReference type="GO" id="GO:0000403">
    <property type="term" value="F:Y-form DNA binding"/>
    <property type="evidence" value="ECO:0007669"/>
    <property type="project" value="TreeGrafter"/>
</dbReference>
<evidence type="ECO:0000313" key="11">
    <source>
        <dbReference type="Proteomes" id="UP000050792"/>
    </source>
</evidence>
<reference evidence="11" key="1">
    <citation type="submission" date="2022-06" db="EMBL/GenBank/DDBJ databases">
        <authorList>
            <person name="Berger JAMES D."/>
            <person name="Berger JAMES D."/>
        </authorList>
    </citation>
    <scope>NUCLEOTIDE SEQUENCE [LARGE SCALE GENOMIC DNA]</scope>
</reference>
<feature type="compositionally biased region" description="Low complexity" evidence="10">
    <location>
        <begin position="1140"/>
        <end position="1153"/>
    </location>
</feature>
<dbReference type="WBParaSite" id="SRDH1_20720.3">
    <property type="protein sequence ID" value="SRDH1_20720.3"/>
    <property type="gene ID" value="SRDH1_20720"/>
</dbReference>
<evidence type="ECO:0000256" key="4">
    <source>
        <dbReference type="ARBA" id="ARBA00022553"/>
    </source>
</evidence>
<dbReference type="PANTHER" id="PTHR12693">
    <property type="entry name" value="MENIN"/>
    <property type="match status" value="1"/>
</dbReference>
<dbReference type="InterPro" id="IPR007747">
    <property type="entry name" value="Menin"/>
</dbReference>
<keyword evidence="7" id="KW-0238">DNA-binding</keyword>
<keyword evidence="3" id="KW-0678">Repressor</keyword>